<evidence type="ECO:0000259" key="2">
    <source>
        <dbReference type="Pfam" id="PF12158"/>
    </source>
</evidence>
<dbReference type="AlphaFoldDB" id="A0A3A8NC60"/>
<gene>
    <name evidence="3" type="ORF">D7X12_18005</name>
</gene>
<keyword evidence="1" id="KW-0472">Membrane</keyword>
<dbReference type="InterPro" id="IPR021994">
    <property type="entry name" value="DUF3592"/>
</dbReference>
<dbReference type="EMBL" id="RAWG01000104">
    <property type="protein sequence ID" value="RKH41563.1"/>
    <property type="molecule type" value="Genomic_DNA"/>
</dbReference>
<organism evidence="3 4">
    <name type="scientific">Corallococcus sicarius</name>
    <dbReference type="NCBI Taxonomy" id="2316726"/>
    <lineage>
        <taxon>Bacteria</taxon>
        <taxon>Pseudomonadati</taxon>
        <taxon>Myxococcota</taxon>
        <taxon>Myxococcia</taxon>
        <taxon>Myxococcales</taxon>
        <taxon>Cystobacterineae</taxon>
        <taxon>Myxococcaceae</taxon>
        <taxon>Corallococcus</taxon>
    </lineage>
</organism>
<feature type="transmembrane region" description="Helical" evidence="1">
    <location>
        <begin position="140"/>
        <end position="162"/>
    </location>
</feature>
<evidence type="ECO:0000313" key="3">
    <source>
        <dbReference type="EMBL" id="RKH41563.1"/>
    </source>
</evidence>
<dbReference type="Pfam" id="PF12158">
    <property type="entry name" value="DUF3592"/>
    <property type="match status" value="1"/>
</dbReference>
<comment type="caution">
    <text evidence="3">The sequence shown here is derived from an EMBL/GenBank/DDBJ whole genome shotgun (WGS) entry which is preliminary data.</text>
</comment>
<feature type="transmembrane region" description="Helical" evidence="1">
    <location>
        <begin position="30"/>
        <end position="48"/>
    </location>
</feature>
<reference evidence="4" key="1">
    <citation type="submission" date="2018-09" db="EMBL/GenBank/DDBJ databases">
        <authorList>
            <person name="Livingstone P.G."/>
            <person name="Whitworth D.E."/>
        </authorList>
    </citation>
    <scope>NUCLEOTIDE SEQUENCE [LARGE SCALE GENOMIC DNA]</scope>
    <source>
        <strain evidence="4">CA040B</strain>
    </source>
</reference>
<name>A0A3A8NC60_9BACT</name>
<dbReference type="Proteomes" id="UP000273405">
    <property type="component" value="Unassembled WGS sequence"/>
</dbReference>
<accession>A0A3A8NC60</accession>
<sequence>MHIRLGSIITLLFGGRRSRSRRGPMTGTDGALFVLMGVIAVVMVFVIFQRDLRVQNDGVWARGRVVRKEKLARSRTSSRVDYVLHYSFSRKGGMQNAQRSVSREQWERLRAGSIIRVLYDSEDPSLSYPEGEGGMPLEGALLAFLVAGGAIVTGVVVLLRAAGAQEA</sequence>
<keyword evidence="1" id="KW-1133">Transmembrane helix</keyword>
<evidence type="ECO:0000313" key="4">
    <source>
        <dbReference type="Proteomes" id="UP000273405"/>
    </source>
</evidence>
<evidence type="ECO:0000256" key="1">
    <source>
        <dbReference type="SAM" id="Phobius"/>
    </source>
</evidence>
<keyword evidence="4" id="KW-1185">Reference proteome</keyword>
<proteinExistence type="predicted"/>
<feature type="domain" description="DUF3592" evidence="2">
    <location>
        <begin position="62"/>
        <end position="129"/>
    </location>
</feature>
<keyword evidence="1" id="KW-0812">Transmembrane</keyword>
<protein>
    <submittedName>
        <fullName evidence="3">DUF3592 domain-containing protein</fullName>
    </submittedName>
</protein>